<reference evidence="2 3" key="1">
    <citation type="submission" date="2018-06" db="EMBL/GenBank/DDBJ databases">
        <authorList>
            <consortium name="Pathogen Informatics"/>
            <person name="Doyle S."/>
        </authorList>
    </citation>
    <scope>NUCLEOTIDE SEQUENCE [LARGE SCALE GENOMIC DNA]</scope>
    <source>
        <strain evidence="2 3">NCTC12219</strain>
    </source>
</reference>
<gene>
    <name evidence="2" type="ORF">NCTC12219_01369</name>
</gene>
<sequence>MKKYALLYGIIGTLLWLFALVYLLIGFKDLAKVSHKAAIETHSSLAPFHKAVKQCIDKHNTYPKELLQLGKEESLEVSFILKANTCEIQSLAFDKPKSEFAPHITRVLHKAKACIKAQCQTHNLQEDTQYTIPFFYRLSHDTQTTPL</sequence>
<dbReference type="AlphaFoldDB" id="A0A377JUA5"/>
<dbReference type="EMBL" id="UGHX01000001">
    <property type="protein sequence ID" value="STP11477.1"/>
    <property type="molecule type" value="Genomic_DNA"/>
</dbReference>
<evidence type="ECO:0000313" key="3">
    <source>
        <dbReference type="Proteomes" id="UP000255103"/>
    </source>
</evidence>
<dbReference type="RefSeq" id="WP_115722064.1">
    <property type="nucleotide sequence ID" value="NZ_UGHX01000001.1"/>
</dbReference>
<keyword evidence="1" id="KW-0812">Transmembrane</keyword>
<dbReference type="Proteomes" id="UP000255103">
    <property type="component" value="Unassembled WGS sequence"/>
</dbReference>
<organism evidence="2 3">
    <name type="scientific">Helicobacter cinaedi</name>
    <dbReference type="NCBI Taxonomy" id="213"/>
    <lineage>
        <taxon>Bacteria</taxon>
        <taxon>Pseudomonadati</taxon>
        <taxon>Campylobacterota</taxon>
        <taxon>Epsilonproteobacteria</taxon>
        <taxon>Campylobacterales</taxon>
        <taxon>Helicobacteraceae</taxon>
        <taxon>Helicobacter</taxon>
    </lineage>
</organism>
<name>A0A377JUA5_9HELI</name>
<protein>
    <submittedName>
        <fullName evidence="2">Uncharacterized protein</fullName>
    </submittedName>
</protein>
<accession>A0A377JUA5</accession>
<keyword evidence="1" id="KW-1133">Transmembrane helix</keyword>
<feature type="transmembrane region" description="Helical" evidence="1">
    <location>
        <begin position="6"/>
        <end position="27"/>
    </location>
</feature>
<proteinExistence type="predicted"/>
<keyword evidence="1" id="KW-0472">Membrane</keyword>
<evidence type="ECO:0000256" key="1">
    <source>
        <dbReference type="SAM" id="Phobius"/>
    </source>
</evidence>
<evidence type="ECO:0000313" key="2">
    <source>
        <dbReference type="EMBL" id="STP11477.1"/>
    </source>
</evidence>